<evidence type="ECO:0000256" key="2">
    <source>
        <dbReference type="SAM" id="MobiDB-lite"/>
    </source>
</evidence>
<dbReference type="AlphaFoldDB" id="A0A9W8JTJ2"/>
<gene>
    <name evidence="3" type="ORF">NLJ89_g9194</name>
</gene>
<dbReference type="EMBL" id="JANKHO010001383">
    <property type="protein sequence ID" value="KAJ3501768.1"/>
    <property type="molecule type" value="Genomic_DNA"/>
</dbReference>
<feature type="compositionally biased region" description="Low complexity" evidence="2">
    <location>
        <begin position="1"/>
        <end position="13"/>
    </location>
</feature>
<reference evidence="3" key="1">
    <citation type="submission" date="2022-07" db="EMBL/GenBank/DDBJ databases">
        <title>Genome Sequence of Agrocybe chaxingu.</title>
        <authorList>
            <person name="Buettner E."/>
        </authorList>
    </citation>
    <scope>NUCLEOTIDE SEQUENCE</scope>
    <source>
        <strain evidence="3">MP-N11</strain>
    </source>
</reference>
<dbReference type="InterPro" id="IPR035979">
    <property type="entry name" value="RBD_domain_sf"/>
</dbReference>
<keyword evidence="4" id="KW-1185">Reference proteome</keyword>
<sequence length="90" mass="9754">MARSLPSSSGSSSPPSPPASKPTNTLAVTSLPKVFFDPLILNMLRDHFAAFGEINQWVPLQGFGRVIIVYDPHTECVRSLFRAPSVPLCS</sequence>
<proteinExistence type="inferred from homology"/>
<dbReference type="GO" id="GO:0019722">
    <property type="term" value="P:calcium-mediated signaling"/>
    <property type="evidence" value="ECO:0007669"/>
    <property type="project" value="InterPro"/>
</dbReference>
<accession>A0A9W8JTJ2</accession>
<dbReference type="Proteomes" id="UP001148786">
    <property type="component" value="Unassembled WGS sequence"/>
</dbReference>
<dbReference type="GO" id="GO:0003676">
    <property type="term" value="F:nucleic acid binding"/>
    <property type="evidence" value="ECO:0007669"/>
    <property type="project" value="InterPro"/>
</dbReference>
<feature type="region of interest" description="Disordered" evidence="2">
    <location>
        <begin position="1"/>
        <end position="24"/>
    </location>
</feature>
<evidence type="ECO:0000256" key="1">
    <source>
        <dbReference type="ARBA" id="ARBA00008209"/>
    </source>
</evidence>
<organism evidence="3 4">
    <name type="scientific">Agrocybe chaxingu</name>
    <dbReference type="NCBI Taxonomy" id="84603"/>
    <lineage>
        <taxon>Eukaryota</taxon>
        <taxon>Fungi</taxon>
        <taxon>Dikarya</taxon>
        <taxon>Basidiomycota</taxon>
        <taxon>Agaricomycotina</taxon>
        <taxon>Agaricomycetes</taxon>
        <taxon>Agaricomycetidae</taxon>
        <taxon>Agaricales</taxon>
        <taxon>Agaricineae</taxon>
        <taxon>Strophariaceae</taxon>
        <taxon>Agrocybe</taxon>
    </lineage>
</organism>
<name>A0A9W8JTJ2_9AGAR</name>
<evidence type="ECO:0000313" key="4">
    <source>
        <dbReference type="Proteomes" id="UP001148786"/>
    </source>
</evidence>
<dbReference type="OrthoDB" id="17212at2759"/>
<dbReference type="SUPFAM" id="SSF54928">
    <property type="entry name" value="RNA-binding domain, RBD"/>
    <property type="match status" value="1"/>
</dbReference>
<protein>
    <submittedName>
        <fullName evidence="3">Uncharacterized protein</fullName>
    </submittedName>
</protein>
<dbReference type="Gene3D" id="3.30.70.330">
    <property type="match status" value="1"/>
</dbReference>
<comment type="similarity">
    <text evidence="1">Belongs to the RCAN family.</text>
</comment>
<comment type="caution">
    <text evidence="3">The sequence shown here is derived from an EMBL/GenBank/DDBJ whole genome shotgun (WGS) entry which is preliminary data.</text>
</comment>
<dbReference type="Pfam" id="PF04847">
    <property type="entry name" value="Calcipressin"/>
    <property type="match status" value="1"/>
</dbReference>
<dbReference type="InterPro" id="IPR012677">
    <property type="entry name" value="Nucleotide-bd_a/b_plait_sf"/>
</dbReference>
<evidence type="ECO:0000313" key="3">
    <source>
        <dbReference type="EMBL" id="KAJ3501768.1"/>
    </source>
</evidence>
<dbReference type="InterPro" id="IPR006931">
    <property type="entry name" value="Calcipressin"/>
</dbReference>